<dbReference type="AlphaFoldDB" id="A0ABD1KHP4"/>
<dbReference type="EMBL" id="JBHFQA010000005">
    <property type="protein sequence ID" value="KAL2098744.1"/>
    <property type="molecule type" value="Genomic_DNA"/>
</dbReference>
<name>A0ABD1KHP4_9TELE</name>
<protein>
    <recommendedName>
        <fullName evidence="2">DUF4806 domain-containing protein</fullName>
    </recommendedName>
</protein>
<comment type="caution">
    <text evidence="3">The sequence shown here is derived from an EMBL/GenBank/DDBJ whole genome shotgun (WGS) entry which is preliminary data.</text>
</comment>
<dbReference type="Proteomes" id="UP001591681">
    <property type="component" value="Unassembled WGS sequence"/>
</dbReference>
<keyword evidence="1" id="KW-0732">Signal</keyword>
<dbReference type="PANTHER" id="PTHR34153:SF2">
    <property type="entry name" value="SI:CH211-262H13.3-RELATED"/>
    <property type="match status" value="1"/>
</dbReference>
<feature type="domain" description="DUF4806" evidence="2">
    <location>
        <begin position="231"/>
        <end position="306"/>
    </location>
</feature>
<gene>
    <name evidence="3" type="ORF">ACEWY4_005224</name>
</gene>
<dbReference type="PANTHER" id="PTHR34153">
    <property type="entry name" value="SI:CH211-262H13.3-RELATED-RELATED"/>
    <property type="match status" value="1"/>
</dbReference>
<evidence type="ECO:0000313" key="3">
    <source>
        <dbReference type="EMBL" id="KAL2098744.1"/>
    </source>
</evidence>
<organism evidence="3 4">
    <name type="scientific">Coilia grayii</name>
    <name type="common">Gray's grenadier anchovy</name>
    <dbReference type="NCBI Taxonomy" id="363190"/>
    <lineage>
        <taxon>Eukaryota</taxon>
        <taxon>Metazoa</taxon>
        <taxon>Chordata</taxon>
        <taxon>Craniata</taxon>
        <taxon>Vertebrata</taxon>
        <taxon>Euteleostomi</taxon>
        <taxon>Actinopterygii</taxon>
        <taxon>Neopterygii</taxon>
        <taxon>Teleostei</taxon>
        <taxon>Clupei</taxon>
        <taxon>Clupeiformes</taxon>
        <taxon>Clupeoidei</taxon>
        <taxon>Engraulidae</taxon>
        <taxon>Coilinae</taxon>
        <taxon>Coilia</taxon>
    </lineage>
</organism>
<sequence length="510" mass="57760">MVGCFLLTLPTLVWVTGGVFLHEFGVSADETPVKINHPSAPLNSSHHFKKQQTWRSFQYNLSPINIQHLPAHCKHTAVKHGPWMLLKVFLKGCYLHHKSLPVRHHSPQPPCLYHHYHSSQPPCLYHHHYSSHHHHSSQLYRSTHPAMKSLPVRHHSPQPPCLYHHYHSSQPPCLYHHHHSSHLYRSAHPAMKHLLRIEEEVKEVKEQVATNTAILQKLGGGVGADLCLVHETNMPLSNLEELKELERQLGSDIDLKNQLVNILAVVGGETTKDAVKRMLGRSLKTSLALKINWTGAGGKVAFKSLQLKNVLHRAVRRVVHTATEEELQKEVATYLKGAADKEGGRKDRQKKVGYGEIVCCYETPVKINHPSAPLNSSHHFKKQQTWRSFQYNLSPINIQHLPAHCKHTAVKHGPWMLLKVFLKGCYLHHKVMKRMRLDSLTVQYFDRLLMQNITGVASCLSLTPPRPASTKAAAPVVMCKKHELLVKLPGRALKQVSVSGEQPTLDRIVI</sequence>
<feature type="signal peptide" evidence="1">
    <location>
        <begin position="1"/>
        <end position="18"/>
    </location>
</feature>
<evidence type="ECO:0000259" key="2">
    <source>
        <dbReference type="Pfam" id="PF16064"/>
    </source>
</evidence>
<dbReference type="InterPro" id="IPR032071">
    <property type="entry name" value="DUF4806"/>
</dbReference>
<dbReference type="Pfam" id="PF16064">
    <property type="entry name" value="DUF4806"/>
    <property type="match status" value="1"/>
</dbReference>
<reference evidence="3 4" key="1">
    <citation type="submission" date="2024-09" db="EMBL/GenBank/DDBJ databases">
        <title>A chromosome-level genome assembly of Gray's grenadier anchovy, Coilia grayii.</title>
        <authorList>
            <person name="Fu Z."/>
        </authorList>
    </citation>
    <scope>NUCLEOTIDE SEQUENCE [LARGE SCALE GENOMIC DNA]</scope>
    <source>
        <strain evidence="3">G4</strain>
        <tissue evidence="3">Muscle</tissue>
    </source>
</reference>
<proteinExistence type="predicted"/>
<accession>A0ABD1KHP4</accession>
<keyword evidence="4" id="KW-1185">Reference proteome</keyword>
<feature type="chain" id="PRO_5044773509" description="DUF4806 domain-containing protein" evidence="1">
    <location>
        <begin position="19"/>
        <end position="510"/>
    </location>
</feature>
<evidence type="ECO:0000313" key="4">
    <source>
        <dbReference type="Proteomes" id="UP001591681"/>
    </source>
</evidence>
<evidence type="ECO:0000256" key="1">
    <source>
        <dbReference type="SAM" id="SignalP"/>
    </source>
</evidence>